<evidence type="ECO:0000313" key="1">
    <source>
        <dbReference type="EMBL" id="SVC33970.1"/>
    </source>
</evidence>
<gene>
    <name evidence="1" type="ORF">METZ01_LOCUS286824</name>
</gene>
<name>A0A382LBC7_9ZZZZ</name>
<organism evidence="1">
    <name type="scientific">marine metagenome</name>
    <dbReference type="NCBI Taxonomy" id="408172"/>
    <lineage>
        <taxon>unclassified sequences</taxon>
        <taxon>metagenomes</taxon>
        <taxon>ecological metagenomes</taxon>
    </lineage>
</organism>
<protein>
    <submittedName>
        <fullName evidence="1">Uncharacterized protein</fullName>
    </submittedName>
</protein>
<dbReference type="AlphaFoldDB" id="A0A382LBC7"/>
<proteinExistence type="predicted"/>
<accession>A0A382LBC7</accession>
<dbReference type="EMBL" id="UINC01085957">
    <property type="protein sequence ID" value="SVC33970.1"/>
    <property type="molecule type" value="Genomic_DNA"/>
</dbReference>
<reference evidence="1" key="1">
    <citation type="submission" date="2018-05" db="EMBL/GenBank/DDBJ databases">
        <authorList>
            <person name="Lanie J.A."/>
            <person name="Ng W.-L."/>
            <person name="Kazmierczak K.M."/>
            <person name="Andrzejewski T.M."/>
            <person name="Davidsen T.M."/>
            <person name="Wayne K.J."/>
            <person name="Tettelin H."/>
            <person name="Glass J.I."/>
            <person name="Rusch D."/>
            <person name="Podicherti R."/>
            <person name="Tsui H.-C.T."/>
            <person name="Winkler M.E."/>
        </authorList>
    </citation>
    <scope>NUCLEOTIDE SEQUENCE</scope>
</reference>
<feature type="non-terminal residue" evidence="1">
    <location>
        <position position="55"/>
    </location>
</feature>
<sequence length="55" mass="6522">MTSVEEKIKSLSIEERAVQREKQILSHMVAQDDVQHLENLWQNDPRWTGISRPYT</sequence>